<dbReference type="GO" id="GO:0061578">
    <property type="term" value="F:K63-linked deubiquitinase activity"/>
    <property type="evidence" value="ECO:0007669"/>
    <property type="project" value="TreeGrafter"/>
</dbReference>
<dbReference type="PROSITE" id="PS50802">
    <property type="entry name" value="OTU"/>
    <property type="match status" value="1"/>
</dbReference>
<keyword evidence="10" id="KW-1185">Reference proteome</keyword>
<evidence type="ECO:0000313" key="9">
    <source>
        <dbReference type="EMBL" id="GBG34546.1"/>
    </source>
</evidence>
<feature type="domain" description="OTU" evidence="8">
    <location>
        <begin position="275"/>
        <end position="406"/>
    </location>
</feature>
<dbReference type="Proteomes" id="UP000241890">
    <property type="component" value="Unassembled WGS sequence"/>
</dbReference>
<dbReference type="SUPFAM" id="SSF54001">
    <property type="entry name" value="Cysteine proteinases"/>
    <property type="match status" value="1"/>
</dbReference>
<evidence type="ECO:0000256" key="5">
    <source>
        <dbReference type="ARBA" id="ARBA00022786"/>
    </source>
</evidence>
<dbReference type="CDD" id="cd22752">
    <property type="entry name" value="OTU_OTUD5-like"/>
    <property type="match status" value="1"/>
</dbReference>
<evidence type="ECO:0000256" key="1">
    <source>
        <dbReference type="ARBA" id="ARBA00000707"/>
    </source>
</evidence>
<dbReference type="SMART" id="SM00726">
    <property type="entry name" value="UIM"/>
    <property type="match status" value="4"/>
</dbReference>
<dbReference type="PANTHER" id="PTHR12419:SF4">
    <property type="entry name" value="OTU DOMAIN-CONTAINING PROTEIN 5"/>
    <property type="match status" value="1"/>
</dbReference>
<comment type="caution">
    <text evidence="9">The sequence shown here is derived from an EMBL/GenBank/DDBJ whole genome shotgun (WGS) entry which is preliminary data.</text>
</comment>
<dbReference type="InterPro" id="IPR038765">
    <property type="entry name" value="Papain-like_cys_pep_sf"/>
</dbReference>
<comment type="catalytic activity">
    <reaction evidence="1">
        <text>Thiol-dependent hydrolysis of ester, thioester, amide, peptide and isopeptide bonds formed by the C-terminal Gly of ubiquitin (a 76-residue protein attached to proteins as an intracellular targeting signal).</text>
        <dbReference type="EC" id="3.4.19.12"/>
    </reaction>
</comment>
<feature type="compositionally biased region" description="Polar residues" evidence="7">
    <location>
        <begin position="1"/>
        <end position="11"/>
    </location>
</feature>
<feature type="compositionally biased region" description="Low complexity" evidence="7">
    <location>
        <begin position="39"/>
        <end position="48"/>
    </location>
</feature>
<evidence type="ECO:0000256" key="3">
    <source>
        <dbReference type="ARBA" id="ARBA00012759"/>
    </source>
</evidence>
<feature type="compositionally biased region" description="Basic and acidic residues" evidence="7">
    <location>
        <begin position="56"/>
        <end position="66"/>
    </location>
</feature>
<evidence type="ECO:0000259" key="8">
    <source>
        <dbReference type="PROSITE" id="PS50802"/>
    </source>
</evidence>
<evidence type="ECO:0000256" key="2">
    <source>
        <dbReference type="ARBA" id="ARBA00010407"/>
    </source>
</evidence>
<keyword evidence="5" id="KW-0833">Ubl conjugation pathway</keyword>
<reference evidence="9 10" key="1">
    <citation type="submission" date="2017-12" db="EMBL/GenBank/DDBJ databases">
        <title>Sequencing, de novo assembly and annotation of complete genome of a new Thraustochytrid species, strain FCC1311.</title>
        <authorList>
            <person name="Sedici K."/>
            <person name="Godart F."/>
            <person name="Aiese Cigliano R."/>
            <person name="Sanseverino W."/>
            <person name="Barakat M."/>
            <person name="Ortet P."/>
            <person name="Marechal E."/>
            <person name="Cagnac O."/>
            <person name="Amato A."/>
        </authorList>
    </citation>
    <scope>NUCLEOTIDE SEQUENCE [LARGE SCALE GENOMIC DNA]</scope>
</reference>
<dbReference type="GO" id="GO:0016579">
    <property type="term" value="P:protein deubiquitination"/>
    <property type="evidence" value="ECO:0007669"/>
    <property type="project" value="TreeGrafter"/>
</dbReference>
<keyword evidence="6" id="KW-0378">Hydrolase</keyword>
<dbReference type="PROSITE" id="PS50330">
    <property type="entry name" value="UIM"/>
    <property type="match status" value="1"/>
</dbReference>
<dbReference type="InterPro" id="IPR003323">
    <property type="entry name" value="OTU_dom"/>
</dbReference>
<comment type="similarity">
    <text evidence="2">Belongs to the peptidase C85 family.</text>
</comment>
<protein>
    <recommendedName>
        <fullName evidence="3">ubiquitinyl hydrolase 1</fullName>
        <ecNumber evidence="3">3.4.19.12</ecNumber>
    </recommendedName>
</protein>
<feature type="region of interest" description="Disordered" evidence="7">
    <location>
        <begin position="546"/>
        <end position="582"/>
    </location>
</feature>
<feature type="compositionally biased region" description="Basic and acidic residues" evidence="7">
    <location>
        <begin position="547"/>
        <end position="571"/>
    </location>
</feature>
<feature type="compositionally biased region" description="Basic and acidic residues" evidence="7">
    <location>
        <begin position="96"/>
        <end position="109"/>
    </location>
</feature>
<accession>A0A2R5GUK0</accession>
<dbReference type="Gene3D" id="3.90.70.80">
    <property type="match status" value="1"/>
</dbReference>
<dbReference type="InterPro" id="IPR003903">
    <property type="entry name" value="UIM_dom"/>
</dbReference>
<evidence type="ECO:0000256" key="4">
    <source>
        <dbReference type="ARBA" id="ARBA00022670"/>
    </source>
</evidence>
<dbReference type="EMBL" id="BEYU01000199">
    <property type="protein sequence ID" value="GBG34546.1"/>
    <property type="molecule type" value="Genomic_DNA"/>
</dbReference>
<feature type="region of interest" description="Disordered" evidence="7">
    <location>
        <begin position="1"/>
        <end position="109"/>
    </location>
</feature>
<dbReference type="InParanoid" id="A0A2R5GUK0"/>
<organism evidence="9 10">
    <name type="scientific">Hondaea fermentalgiana</name>
    <dbReference type="NCBI Taxonomy" id="2315210"/>
    <lineage>
        <taxon>Eukaryota</taxon>
        <taxon>Sar</taxon>
        <taxon>Stramenopiles</taxon>
        <taxon>Bigyra</taxon>
        <taxon>Labyrinthulomycetes</taxon>
        <taxon>Thraustochytrida</taxon>
        <taxon>Thraustochytriidae</taxon>
        <taxon>Hondaea</taxon>
    </lineage>
</organism>
<proteinExistence type="inferred from homology"/>
<dbReference type="EC" id="3.4.19.12" evidence="3"/>
<dbReference type="PANTHER" id="PTHR12419">
    <property type="entry name" value="OTU DOMAIN CONTAINING PROTEIN"/>
    <property type="match status" value="1"/>
</dbReference>
<evidence type="ECO:0000256" key="7">
    <source>
        <dbReference type="SAM" id="MobiDB-lite"/>
    </source>
</evidence>
<gene>
    <name evidence="9" type="ORF">FCC1311_107702</name>
</gene>
<feature type="compositionally biased region" description="Acidic residues" evidence="7">
    <location>
        <begin position="67"/>
        <end position="83"/>
    </location>
</feature>
<sequence length="599" mass="66968">MTCRQNSSAAQTGAGARARRLDLAQNSTRGDARREDLSDSSSSEYDGNSSEEDDVYREANERSAKENDDEYDELDDATDDGGLYDDYGSRDIPSSSRDESKRDGMPFRPKPGDVVEVFHGFWREALVESSGQTPRTVTVRVLFSEETFECNVEDDRFLAPLGTNCFVPELRSLPRRGEIVDCRDVGLKSSVKGMHVEVQELLPDHLVSVKPLESFLNNRQFRDGMKVHMRMISPFGELTHEFHGDNVIRRRFRDIAADGDPRYQRYVNALLADGMEVVPMAPDGNCLFRAVSHQVYGTAEHHRLVRASCMDYMESERAYFEPFVVGGAARFGAYIANKRRNAVWGDDIEIQAMCEIYDRPAQVMAYDSHLGAKQLRTFHETTRGRSRPPIILSFYGGGHYDSIKGPEFEAHLLSGAENKVGELERERVAVSRARRAGQSEAQVGGLVASQRRGELDQVDADVVASREQYAFADGDLEQALAASLVQASQDEDALVEGAVLDSEAASSTRAALRVSDVEATEQEAILEAIRQSSEQEDITAALQASERLNEEEYERQQLEQALRESRGDHGHSASGRFGDYDEDDELQRALELSMSQKRF</sequence>
<dbReference type="Pfam" id="PF02338">
    <property type="entry name" value="OTU"/>
    <property type="match status" value="1"/>
</dbReference>
<evidence type="ECO:0000256" key="6">
    <source>
        <dbReference type="ARBA" id="ARBA00022801"/>
    </source>
</evidence>
<evidence type="ECO:0000313" key="10">
    <source>
        <dbReference type="Proteomes" id="UP000241890"/>
    </source>
</evidence>
<dbReference type="GO" id="GO:0006508">
    <property type="term" value="P:proteolysis"/>
    <property type="evidence" value="ECO:0007669"/>
    <property type="project" value="UniProtKB-KW"/>
</dbReference>
<dbReference type="OrthoDB" id="415023at2759"/>
<dbReference type="AlphaFoldDB" id="A0A2R5GUK0"/>
<dbReference type="InterPro" id="IPR050704">
    <property type="entry name" value="Peptidase_C85-like"/>
</dbReference>
<name>A0A2R5GUK0_9STRA</name>
<dbReference type="GO" id="GO:0004843">
    <property type="term" value="F:cysteine-type deubiquitinase activity"/>
    <property type="evidence" value="ECO:0007669"/>
    <property type="project" value="UniProtKB-EC"/>
</dbReference>
<keyword evidence="4" id="KW-0645">Protease</keyword>